<protein>
    <recommendedName>
        <fullName evidence="4">Large ribosomal subunit protein uL13</fullName>
    </recommendedName>
</protein>
<keyword evidence="6" id="KW-1185">Reference proteome</keyword>
<organism evidence="5 6">
    <name type="scientific">Stratiformator vulcanicus</name>
    <dbReference type="NCBI Taxonomy" id="2527980"/>
    <lineage>
        <taxon>Bacteria</taxon>
        <taxon>Pseudomonadati</taxon>
        <taxon>Planctomycetota</taxon>
        <taxon>Planctomycetia</taxon>
        <taxon>Planctomycetales</taxon>
        <taxon>Planctomycetaceae</taxon>
        <taxon>Stratiformator</taxon>
    </lineage>
</organism>
<dbReference type="HAMAP" id="MF_01366">
    <property type="entry name" value="Ribosomal_uL13"/>
    <property type="match status" value="1"/>
</dbReference>
<dbReference type="GO" id="GO:1990904">
    <property type="term" value="C:ribonucleoprotein complex"/>
    <property type="evidence" value="ECO:0007669"/>
    <property type="project" value="UniProtKB-KW"/>
</dbReference>
<evidence type="ECO:0000256" key="2">
    <source>
        <dbReference type="ARBA" id="ARBA00022980"/>
    </source>
</evidence>
<dbReference type="PIRSF" id="PIRSF002181">
    <property type="entry name" value="Ribosomal_L13"/>
    <property type="match status" value="1"/>
</dbReference>
<evidence type="ECO:0000313" key="6">
    <source>
        <dbReference type="Proteomes" id="UP000317318"/>
    </source>
</evidence>
<dbReference type="GO" id="GO:0003735">
    <property type="term" value="F:structural constituent of ribosome"/>
    <property type="evidence" value="ECO:0007669"/>
    <property type="project" value="InterPro"/>
</dbReference>
<dbReference type="PANTHER" id="PTHR11545:SF2">
    <property type="entry name" value="LARGE RIBOSOMAL SUBUNIT PROTEIN UL13M"/>
    <property type="match status" value="1"/>
</dbReference>
<gene>
    <name evidence="4 5" type="primary">rplM</name>
    <name evidence="5" type="ORF">Pan189_29790</name>
</gene>
<comment type="subunit">
    <text evidence="4">Part of the 50S ribosomal subunit.</text>
</comment>
<dbReference type="Pfam" id="PF00572">
    <property type="entry name" value="Ribosomal_L13"/>
    <property type="match status" value="1"/>
</dbReference>
<evidence type="ECO:0000313" key="5">
    <source>
        <dbReference type="EMBL" id="QDT38584.1"/>
    </source>
</evidence>
<evidence type="ECO:0000256" key="4">
    <source>
        <dbReference type="HAMAP-Rule" id="MF_01366"/>
    </source>
</evidence>
<reference evidence="5 6" key="1">
    <citation type="submission" date="2019-02" db="EMBL/GenBank/DDBJ databases">
        <title>Deep-cultivation of Planctomycetes and their phenomic and genomic characterization uncovers novel biology.</title>
        <authorList>
            <person name="Wiegand S."/>
            <person name="Jogler M."/>
            <person name="Boedeker C."/>
            <person name="Pinto D."/>
            <person name="Vollmers J."/>
            <person name="Rivas-Marin E."/>
            <person name="Kohn T."/>
            <person name="Peeters S.H."/>
            <person name="Heuer A."/>
            <person name="Rast P."/>
            <person name="Oberbeckmann S."/>
            <person name="Bunk B."/>
            <person name="Jeske O."/>
            <person name="Meyerdierks A."/>
            <person name="Storesund J.E."/>
            <person name="Kallscheuer N."/>
            <person name="Luecker S."/>
            <person name="Lage O.M."/>
            <person name="Pohl T."/>
            <person name="Merkel B.J."/>
            <person name="Hornburger P."/>
            <person name="Mueller R.-W."/>
            <person name="Bruemmer F."/>
            <person name="Labrenz M."/>
            <person name="Spormann A.M."/>
            <person name="Op den Camp H."/>
            <person name="Overmann J."/>
            <person name="Amann R."/>
            <person name="Jetten M.S.M."/>
            <person name="Mascher T."/>
            <person name="Medema M.H."/>
            <person name="Devos D.P."/>
            <person name="Kaster A.-K."/>
            <person name="Ovreas L."/>
            <person name="Rohde M."/>
            <person name="Galperin M.Y."/>
            <person name="Jogler C."/>
        </authorList>
    </citation>
    <scope>NUCLEOTIDE SEQUENCE [LARGE SCALE GENOMIC DNA]</scope>
    <source>
        <strain evidence="5 6">Pan189</strain>
    </source>
</reference>
<keyword evidence="2 4" id="KW-0689">Ribosomal protein</keyword>
<dbReference type="Proteomes" id="UP000317318">
    <property type="component" value="Chromosome"/>
</dbReference>
<dbReference type="EMBL" id="CP036268">
    <property type="protein sequence ID" value="QDT38584.1"/>
    <property type="molecule type" value="Genomic_DNA"/>
</dbReference>
<sequence>MGIVFSETPASADRRPEMFQRVVMPSLQKSHMANESTVEPNWFVIDADGQIVGRLATRIATVLMGKHKPEYTPHCLTGDFVIVTNVERVKFGGKQMDHPELPYYSKKWDMKSYDTYSGYPGGRKVKTALETWQRRPEMILHEAVRRMLPKNKLGRQMMKRLKLHVGGEHDHQAQQPEAFPDHI</sequence>
<dbReference type="InterPro" id="IPR005823">
    <property type="entry name" value="Ribosomal_uL13_bac-type"/>
</dbReference>
<dbReference type="AlphaFoldDB" id="A0A517R3Y1"/>
<dbReference type="GO" id="GO:0006412">
    <property type="term" value="P:translation"/>
    <property type="evidence" value="ECO:0007669"/>
    <property type="project" value="UniProtKB-UniRule"/>
</dbReference>
<proteinExistence type="inferred from homology"/>
<comment type="similarity">
    <text evidence="1 4">Belongs to the universal ribosomal protein uL13 family.</text>
</comment>
<keyword evidence="3 4" id="KW-0687">Ribonucleoprotein</keyword>
<dbReference type="InterPro" id="IPR005822">
    <property type="entry name" value="Ribosomal_uL13"/>
</dbReference>
<dbReference type="SUPFAM" id="SSF52161">
    <property type="entry name" value="Ribosomal protein L13"/>
    <property type="match status" value="1"/>
</dbReference>
<dbReference type="GO" id="GO:0003729">
    <property type="term" value="F:mRNA binding"/>
    <property type="evidence" value="ECO:0007669"/>
    <property type="project" value="TreeGrafter"/>
</dbReference>
<dbReference type="PANTHER" id="PTHR11545">
    <property type="entry name" value="RIBOSOMAL PROTEIN L13"/>
    <property type="match status" value="1"/>
</dbReference>
<dbReference type="KEGG" id="svp:Pan189_29790"/>
<dbReference type="NCBIfam" id="TIGR01066">
    <property type="entry name" value="rplM_bact"/>
    <property type="match status" value="1"/>
</dbReference>
<dbReference type="InterPro" id="IPR036899">
    <property type="entry name" value="Ribosomal_uL13_sf"/>
</dbReference>
<dbReference type="GO" id="GO:0017148">
    <property type="term" value="P:negative regulation of translation"/>
    <property type="evidence" value="ECO:0007669"/>
    <property type="project" value="TreeGrafter"/>
</dbReference>
<evidence type="ECO:0000256" key="3">
    <source>
        <dbReference type="ARBA" id="ARBA00023274"/>
    </source>
</evidence>
<evidence type="ECO:0000256" key="1">
    <source>
        <dbReference type="ARBA" id="ARBA00006227"/>
    </source>
</evidence>
<dbReference type="Gene3D" id="3.90.1180.10">
    <property type="entry name" value="Ribosomal protein L13"/>
    <property type="match status" value="1"/>
</dbReference>
<dbReference type="GO" id="GO:0005840">
    <property type="term" value="C:ribosome"/>
    <property type="evidence" value="ECO:0007669"/>
    <property type="project" value="UniProtKB-KW"/>
</dbReference>
<accession>A0A517R3Y1</accession>
<name>A0A517R3Y1_9PLAN</name>
<dbReference type="CDD" id="cd00392">
    <property type="entry name" value="Ribosomal_L13"/>
    <property type="match status" value="1"/>
</dbReference>
<comment type="function">
    <text evidence="4">This protein is one of the early assembly proteins of the 50S ribosomal subunit, although it is not seen to bind rRNA by itself. It is important during the early stages of 50S assembly.</text>
</comment>